<dbReference type="PANTHER" id="PTHR13371:SF0">
    <property type="entry name" value="CENTROSOMAL PROTEIN OF 104 KDA"/>
    <property type="match status" value="1"/>
</dbReference>
<dbReference type="AlphaFoldDB" id="A0A4U8UI11"/>
<dbReference type="Pfam" id="PF21040">
    <property type="entry name" value="CEP104-like_TOG"/>
    <property type="match status" value="1"/>
</dbReference>
<dbReference type="Pfam" id="PF21039">
    <property type="entry name" value="CEP104_ZnF"/>
    <property type="match status" value="1"/>
</dbReference>
<feature type="region of interest" description="Disordered" evidence="1">
    <location>
        <begin position="153"/>
        <end position="243"/>
    </location>
</feature>
<feature type="domain" description="Centrosomal protein CEP104 Zn finger" evidence="2">
    <location>
        <begin position="540"/>
        <end position="649"/>
    </location>
</feature>
<evidence type="ECO:0000313" key="4">
    <source>
        <dbReference type="Proteomes" id="UP000298663"/>
    </source>
</evidence>
<comment type="caution">
    <text evidence="3">The sequence shown here is derived from an EMBL/GenBank/DDBJ whole genome shotgun (WGS) entry which is preliminary data.</text>
</comment>
<dbReference type="InterPro" id="IPR048738">
    <property type="entry name" value="CEP104_Znf"/>
</dbReference>
<accession>A0A4U8UI11</accession>
<dbReference type="InterPro" id="IPR052607">
    <property type="entry name" value="CEP104-like"/>
</dbReference>
<proteinExistence type="predicted"/>
<sequence length="662" mass="75587">MNPYDQVGLVNIAVIGRPVPLGQTAVIGDNLKQETKMMKGMSLLQRYNSSDIKRDDYNPELLDILVHIEKNKEIAVKNENYNLATKCKKASKELKVAMETLKVKQEKKKVAVRDEDYEQAEELFREIQSLRIATLKNIDPEVLEDQTVVTANPTQLRERNKSETPQLFERIALTPSPRSSHNNRGNGSLNDFLSKRDSIATATPPASTRPYSRSRLPRSSSISTVSSTGSFAQKENTVVPGAMKRRRSLTSITLSENGQIDEESLFAQINTNDHTYAKKLKNVYGLEMVQNVYSKNWEQRRRALIDTHNKLSTVPSEKAANYLSIALPIIVKGLRDKLYNVYHEALVLLQYVVLTYIPEHKLQKSFGQRVADKTSNILITKAYLSRFMEPFDLSGSVRTDHGKATIVLRAVQELNAPKKSIGLTETAVVRFANNCMKHTDTEIRKIGKSLIMHVYRSGNRQEIRSMLPSIKSSLAKSHLMRALFADLENIDRSSTASSNSSANTKPSSLESFKPTKSVRWQLDRSRHPSHEDSLDQENICMHCCLQSPNFDKYGLEEHRERHCPMLLKCPHCLQVTEVRHMKEHYLDDCKKRELYKECPTCSQPIERRMFKRHAEKDNCQLPQGDIGRCLLCHSDVTPNDDIGWRKHLTKQCIMNNRRKTIL</sequence>
<feature type="region of interest" description="Disordered" evidence="1">
    <location>
        <begin position="493"/>
        <end position="532"/>
    </location>
</feature>
<feature type="compositionally biased region" description="Basic and acidic residues" evidence="1">
    <location>
        <begin position="521"/>
        <end position="532"/>
    </location>
</feature>
<reference evidence="3 4" key="2">
    <citation type="journal article" date="2019" name="G3 (Bethesda)">
        <title>Hybrid Assembly of the Genome of the Entomopathogenic Nematode Steinernema carpocapsae Identifies the X-Chromosome.</title>
        <authorList>
            <person name="Serra L."/>
            <person name="Macchietto M."/>
            <person name="Macias-Munoz A."/>
            <person name="McGill C.J."/>
            <person name="Rodriguez I.M."/>
            <person name="Rodriguez B."/>
            <person name="Murad R."/>
            <person name="Mortazavi A."/>
        </authorList>
    </citation>
    <scope>NUCLEOTIDE SEQUENCE [LARGE SCALE GENOMIC DNA]</scope>
    <source>
        <strain evidence="3 4">ALL</strain>
    </source>
</reference>
<dbReference type="PANTHER" id="PTHR13371">
    <property type="entry name" value="GLYCINE-, GLUTAMATE-, THIENYLCYCLOHEXYLPIPERIDINE-BINDING PROTEIN"/>
    <property type="match status" value="1"/>
</dbReference>
<evidence type="ECO:0000256" key="1">
    <source>
        <dbReference type="SAM" id="MobiDB-lite"/>
    </source>
</evidence>
<dbReference type="Gene3D" id="1.25.10.10">
    <property type="entry name" value="Leucine-rich Repeat Variant"/>
    <property type="match status" value="1"/>
</dbReference>
<keyword evidence="4" id="KW-1185">Reference proteome</keyword>
<evidence type="ECO:0000259" key="2">
    <source>
        <dbReference type="Pfam" id="PF21039"/>
    </source>
</evidence>
<feature type="compositionally biased region" description="Polar residues" evidence="1">
    <location>
        <begin position="176"/>
        <end position="191"/>
    </location>
</feature>
<organism evidence="3 4">
    <name type="scientific">Steinernema carpocapsae</name>
    <name type="common">Entomopathogenic nematode</name>
    <dbReference type="NCBI Taxonomy" id="34508"/>
    <lineage>
        <taxon>Eukaryota</taxon>
        <taxon>Metazoa</taxon>
        <taxon>Ecdysozoa</taxon>
        <taxon>Nematoda</taxon>
        <taxon>Chromadorea</taxon>
        <taxon>Rhabditida</taxon>
        <taxon>Tylenchina</taxon>
        <taxon>Panagrolaimomorpha</taxon>
        <taxon>Strongyloidoidea</taxon>
        <taxon>Steinernematidae</taxon>
        <taxon>Steinernema</taxon>
    </lineage>
</organism>
<feature type="compositionally biased region" description="Low complexity" evidence="1">
    <location>
        <begin position="493"/>
        <end position="508"/>
    </location>
</feature>
<dbReference type="STRING" id="34508.A0A4U8UI11"/>
<dbReference type="GO" id="GO:0005929">
    <property type="term" value="C:cilium"/>
    <property type="evidence" value="ECO:0007669"/>
    <property type="project" value="TreeGrafter"/>
</dbReference>
<gene>
    <name evidence="3" type="ORF">L596_000056</name>
</gene>
<dbReference type="OrthoDB" id="66599at2759"/>
<dbReference type="EMBL" id="AZBU02000001">
    <property type="protein sequence ID" value="TMS32179.1"/>
    <property type="molecule type" value="Genomic_DNA"/>
</dbReference>
<feature type="compositionally biased region" description="Low complexity" evidence="1">
    <location>
        <begin position="208"/>
        <end position="230"/>
    </location>
</feature>
<dbReference type="Proteomes" id="UP000298663">
    <property type="component" value="Chromosome X"/>
</dbReference>
<dbReference type="InterPro" id="IPR011989">
    <property type="entry name" value="ARM-like"/>
</dbReference>
<dbReference type="EMBL" id="CM016762">
    <property type="protein sequence ID" value="TMS32179.1"/>
    <property type="molecule type" value="Genomic_DNA"/>
</dbReference>
<evidence type="ECO:0000313" key="3">
    <source>
        <dbReference type="EMBL" id="TMS32179.1"/>
    </source>
</evidence>
<reference evidence="3 4" key="1">
    <citation type="journal article" date="2015" name="Genome Biol.">
        <title>Comparative genomics of Steinernema reveals deeply conserved gene regulatory networks.</title>
        <authorList>
            <person name="Dillman A.R."/>
            <person name="Macchietto M."/>
            <person name="Porter C.F."/>
            <person name="Rogers A."/>
            <person name="Williams B."/>
            <person name="Antoshechkin I."/>
            <person name="Lee M.M."/>
            <person name="Goodwin Z."/>
            <person name="Lu X."/>
            <person name="Lewis E.E."/>
            <person name="Goodrich-Blair H."/>
            <person name="Stock S.P."/>
            <person name="Adams B.J."/>
            <person name="Sternberg P.W."/>
            <person name="Mortazavi A."/>
        </authorList>
    </citation>
    <scope>NUCLEOTIDE SEQUENCE [LARGE SCALE GENOMIC DNA]</scope>
    <source>
        <strain evidence="3 4">ALL</strain>
    </source>
</reference>
<name>A0A4U8UI11_STECR</name>
<protein>
    <recommendedName>
        <fullName evidence="2">Centrosomal protein CEP104 Zn finger domain-containing protein</fullName>
    </recommendedName>
</protein>